<evidence type="ECO:0000313" key="1">
    <source>
        <dbReference type="EMBL" id="MBX71708.1"/>
    </source>
</evidence>
<dbReference type="EMBL" id="GGEC01091224">
    <property type="protein sequence ID" value="MBX71708.1"/>
    <property type="molecule type" value="Transcribed_RNA"/>
</dbReference>
<sequence>MSNYGTILESEAVLLAKHKLQMTLLVHVPF</sequence>
<dbReference type="AlphaFoldDB" id="A0A2P2QXL5"/>
<accession>A0A2P2QXL5</accession>
<organism evidence="1">
    <name type="scientific">Rhizophora mucronata</name>
    <name type="common">Asiatic mangrove</name>
    <dbReference type="NCBI Taxonomy" id="61149"/>
    <lineage>
        <taxon>Eukaryota</taxon>
        <taxon>Viridiplantae</taxon>
        <taxon>Streptophyta</taxon>
        <taxon>Embryophyta</taxon>
        <taxon>Tracheophyta</taxon>
        <taxon>Spermatophyta</taxon>
        <taxon>Magnoliopsida</taxon>
        <taxon>eudicotyledons</taxon>
        <taxon>Gunneridae</taxon>
        <taxon>Pentapetalae</taxon>
        <taxon>rosids</taxon>
        <taxon>fabids</taxon>
        <taxon>Malpighiales</taxon>
        <taxon>Rhizophoraceae</taxon>
        <taxon>Rhizophora</taxon>
    </lineage>
</organism>
<reference evidence="1" key="1">
    <citation type="submission" date="2018-02" db="EMBL/GenBank/DDBJ databases">
        <title>Rhizophora mucronata_Transcriptome.</title>
        <authorList>
            <person name="Meera S.P."/>
            <person name="Sreeshan A."/>
            <person name="Augustine A."/>
        </authorList>
    </citation>
    <scope>NUCLEOTIDE SEQUENCE</scope>
    <source>
        <tissue evidence="1">Leaf</tissue>
    </source>
</reference>
<proteinExistence type="predicted"/>
<name>A0A2P2QXL5_RHIMU</name>
<protein>
    <submittedName>
        <fullName evidence="1">Uncharacterized protein</fullName>
    </submittedName>
</protein>